<organism evidence="3 4">
    <name type="scientific">Imperialibacter roseus</name>
    <dbReference type="NCBI Taxonomy" id="1324217"/>
    <lineage>
        <taxon>Bacteria</taxon>
        <taxon>Pseudomonadati</taxon>
        <taxon>Bacteroidota</taxon>
        <taxon>Cytophagia</taxon>
        <taxon>Cytophagales</taxon>
        <taxon>Flammeovirgaceae</taxon>
        <taxon>Imperialibacter</taxon>
    </lineage>
</organism>
<dbReference type="InterPro" id="IPR005545">
    <property type="entry name" value="YCII"/>
</dbReference>
<accession>A0ABZ0ISM4</accession>
<evidence type="ECO:0000259" key="2">
    <source>
        <dbReference type="Pfam" id="PF03795"/>
    </source>
</evidence>
<dbReference type="SUPFAM" id="SSF54909">
    <property type="entry name" value="Dimeric alpha+beta barrel"/>
    <property type="match status" value="1"/>
</dbReference>
<dbReference type="EMBL" id="CP136051">
    <property type="protein sequence ID" value="WOK07139.1"/>
    <property type="molecule type" value="Genomic_DNA"/>
</dbReference>
<gene>
    <name evidence="3" type="ORF">RT717_00705</name>
</gene>
<dbReference type="Pfam" id="PF03795">
    <property type="entry name" value="YCII"/>
    <property type="match status" value="1"/>
</dbReference>
<keyword evidence="4" id="KW-1185">Reference proteome</keyword>
<sequence>MDFQINAYDFTDAAAIDRRMAARQAHLDNAKKMKAAGHLIAGGAMLDASGKMIGSTLYLRFDTRAEVDAYIASDPYTTGKVWDRIEVKTIRLVDL</sequence>
<dbReference type="Gene3D" id="3.30.70.1060">
    <property type="entry name" value="Dimeric alpha+beta barrel"/>
    <property type="match status" value="1"/>
</dbReference>
<dbReference type="InterPro" id="IPR011008">
    <property type="entry name" value="Dimeric_a/b-barrel"/>
</dbReference>
<protein>
    <submittedName>
        <fullName evidence="3">YciI family protein</fullName>
    </submittedName>
</protein>
<dbReference type="Proteomes" id="UP001302349">
    <property type="component" value="Chromosome"/>
</dbReference>
<proteinExistence type="inferred from homology"/>
<dbReference type="InterPro" id="IPR051807">
    <property type="entry name" value="Sec-metab_biosynth-assoc"/>
</dbReference>
<dbReference type="RefSeq" id="WP_317489826.1">
    <property type="nucleotide sequence ID" value="NZ_CP136051.1"/>
</dbReference>
<dbReference type="PANTHER" id="PTHR33606:SF3">
    <property type="entry name" value="PROTEIN YCII"/>
    <property type="match status" value="1"/>
</dbReference>
<evidence type="ECO:0000313" key="3">
    <source>
        <dbReference type="EMBL" id="WOK07139.1"/>
    </source>
</evidence>
<comment type="similarity">
    <text evidence="1">Belongs to the YciI family.</text>
</comment>
<name>A0ABZ0ISM4_9BACT</name>
<feature type="domain" description="YCII-related" evidence="2">
    <location>
        <begin position="5"/>
        <end position="89"/>
    </location>
</feature>
<evidence type="ECO:0000256" key="1">
    <source>
        <dbReference type="ARBA" id="ARBA00007689"/>
    </source>
</evidence>
<evidence type="ECO:0000313" key="4">
    <source>
        <dbReference type="Proteomes" id="UP001302349"/>
    </source>
</evidence>
<reference evidence="3 4" key="1">
    <citation type="journal article" date="2023" name="Microbiol. Resour. Announc.">
        <title>Complete Genome Sequence of Imperialibacter roseus strain P4T.</title>
        <authorList>
            <person name="Tizabi D.R."/>
            <person name="Bachvaroff T."/>
            <person name="Hill R.T."/>
        </authorList>
    </citation>
    <scope>NUCLEOTIDE SEQUENCE [LARGE SCALE GENOMIC DNA]</scope>
    <source>
        <strain evidence="3 4">P4T</strain>
    </source>
</reference>
<dbReference type="PANTHER" id="PTHR33606">
    <property type="entry name" value="PROTEIN YCII"/>
    <property type="match status" value="1"/>
</dbReference>